<dbReference type="NCBIfam" id="TIGR01509">
    <property type="entry name" value="HAD-SF-IA-v3"/>
    <property type="match status" value="1"/>
</dbReference>
<dbReference type="CDD" id="cd07505">
    <property type="entry name" value="HAD_BPGM-like"/>
    <property type="match status" value="1"/>
</dbReference>
<accession>A0ABY7AMX0</accession>
<dbReference type="Proteomes" id="UP001163726">
    <property type="component" value="Chromosome"/>
</dbReference>
<dbReference type="InterPro" id="IPR023198">
    <property type="entry name" value="PGP-like_dom2"/>
</dbReference>
<keyword evidence="3" id="KW-0479">Metal-binding</keyword>
<keyword evidence="7" id="KW-1185">Reference proteome</keyword>
<dbReference type="Pfam" id="PF13419">
    <property type="entry name" value="HAD_2"/>
    <property type="match status" value="1"/>
</dbReference>
<dbReference type="Gene3D" id="1.10.150.240">
    <property type="entry name" value="Putative phosphatase, domain 2"/>
    <property type="match status" value="1"/>
</dbReference>
<dbReference type="RefSeq" id="WP_268075199.1">
    <property type="nucleotide sequence ID" value="NZ_CP109965.1"/>
</dbReference>
<reference evidence="6" key="1">
    <citation type="submission" date="2022-10" db="EMBL/GenBank/DDBJ databases">
        <title>Catenovulum adriacola sp. nov. isolated in the Harbour of Susak.</title>
        <authorList>
            <person name="Schoch T."/>
            <person name="Reich S.J."/>
            <person name="Stoeferle S."/>
            <person name="Flaiz M."/>
            <person name="Kazda M."/>
            <person name="Riedel C.U."/>
            <person name="Duerre P."/>
        </authorList>
    </citation>
    <scope>NUCLEOTIDE SEQUENCE</scope>
    <source>
        <strain evidence="6">TS8</strain>
    </source>
</reference>
<keyword evidence="4" id="KW-0460">Magnesium</keyword>
<organism evidence="6 7">
    <name type="scientific">Catenovulum adriaticum</name>
    <dbReference type="NCBI Taxonomy" id="2984846"/>
    <lineage>
        <taxon>Bacteria</taxon>
        <taxon>Pseudomonadati</taxon>
        <taxon>Pseudomonadota</taxon>
        <taxon>Gammaproteobacteria</taxon>
        <taxon>Alteromonadales</taxon>
        <taxon>Alteromonadaceae</taxon>
        <taxon>Catenovulum</taxon>
    </lineage>
</organism>
<keyword evidence="5" id="KW-0119">Carbohydrate metabolism</keyword>
<dbReference type="SFLD" id="SFLDG01129">
    <property type="entry name" value="C1.5:_HAD__Beta-PGM__Phosphata"/>
    <property type="match status" value="1"/>
</dbReference>
<dbReference type="InterPro" id="IPR023214">
    <property type="entry name" value="HAD_sf"/>
</dbReference>
<dbReference type="SUPFAM" id="SSF56784">
    <property type="entry name" value="HAD-like"/>
    <property type="match status" value="1"/>
</dbReference>
<dbReference type="Gene3D" id="3.40.50.1000">
    <property type="entry name" value="HAD superfamily/HAD-like"/>
    <property type="match status" value="1"/>
</dbReference>
<name>A0ABY7AMX0_9ALTE</name>
<dbReference type="InterPro" id="IPR051600">
    <property type="entry name" value="Beta-PGM-like"/>
</dbReference>
<evidence type="ECO:0000256" key="5">
    <source>
        <dbReference type="ARBA" id="ARBA00023277"/>
    </source>
</evidence>
<dbReference type="EMBL" id="CP109965">
    <property type="protein sequence ID" value="WAJ70854.1"/>
    <property type="molecule type" value="Genomic_DNA"/>
</dbReference>
<evidence type="ECO:0000256" key="4">
    <source>
        <dbReference type="ARBA" id="ARBA00022842"/>
    </source>
</evidence>
<evidence type="ECO:0000256" key="1">
    <source>
        <dbReference type="ARBA" id="ARBA00001946"/>
    </source>
</evidence>
<dbReference type="InterPro" id="IPR041492">
    <property type="entry name" value="HAD_2"/>
</dbReference>
<evidence type="ECO:0000313" key="7">
    <source>
        <dbReference type="Proteomes" id="UP001163726"/>
    </source>
</evidence>
<dbReference type="PANTHER" id="PTHR46193">
    <property type="entry name" value="6-PHOSPHOGLUCONATE PHOSPHATASE"/>
    <property type="match status" value="1"/>
</dbReference>
<dbReference type="InterPro" id="IPR006439">
    <property type="entry name" value="HAD-SF_hydro_IA"/>
</dbReference>
<comment type="cofactor">
    <cofactor evidence="1">
        <name>Mg(2+)</name>
        <dbReference type="ChEBI" id="CHEBI:18420"/>
    </cofactor>
</comment>
<evidence type="ECO:0000313" key="6">
    <source>
        <dbReference type="EMBL" id="WAJ70854.1"/>
    </source>
</evidence>
<dbReference type="InterPro" id="IPR036412">
    <property type="entry name" value="HAD-like_sf"/>
</dbReference>
<dbReference type="SFLD" id="SFLDS00003">
    <property type="entry name" value="Haloacid_Dehalogenase"/>
    <property type="match status" value="1"/>
</dbReference>
<evidence type="ECO:0000256" key="2">
    <source>
        <dbReference type="ARBA" id="ARBA00006171"/>
    </source>
</evidence>
<comment type="similarity">
    <text evidence="2">Belongs to the HAD-like hydrolase superfamily. CbbY/CbbZ/Gph/YieH family.</text>
</comment>
<sequence>MLTALLIDHDGTLVNSEPCQHQIWQAILAEYGVDFSFEAFIPRIGIPGDVTAEYLIKQYKLPVSATELALVKEQRTNDFLLNQPFPLMPGMVELLNWAVKQKLKIAIVSGAERSSVLRSLALHEIDDVVDLVVAGNDVKNSKPAPDAYLSAVEQLKLNPEQAIAIEDSESGIQSAKSAGLTCWAIKHDFTQVEKLKQANQVFEHHLHILRQLAKLTK</sequence>
<protein>
    <submittedName>
        <fullName evidence="6">HAD family phosphatase</fullName>
    </submittedName>
</protein>
<dbReference type="PANTHER" id="PTHR46193:SF18">
    <property type="entry name" value="HEXITOL PHOSPHATASE B"/>
    <property type="match status" value="1"/>
</dbReference>
<gene>
    <name evidence="6" type="ORF">OLW01_03320</name>
</gene>
<proteinExistence type="inferred from homology"/>
<evidence type="ECO:0000256" key="3">
    <source>
        <dbReference type="ARBA" id="ARBA00022723"/>
    </source>
</evidence>